<keyword evidence="1" id="KW-0808">Transferase</keyword>
<proteinExistence type="predicted"/>
<dbReference type="AlphaFoldDB" id="A0A841H5A4"/>
<reference evidence="1 2" key="1">
    <citation type="submission" date="2020-08" db="EMBL/GenBank/DDBJ databases">
        <title>Genomic Encyclopedia of Type Strains, Phase IV (KMG-IV): sequencing the most valuable type-strain genomes for metagenomic binning, comparative biology and taxonomic classification.</title>
        <authorList>
            <person name="Goeker M."/>
        </authorList>
    </citation>
    <scope>NUCLEOTIDE SEQUENCE [LARGE SCALE GENOMIC DNA]</scope>
    <source>
        <strain evidence="1 2">DSM 29007</strain>
    </source>
</reference>
<evidence type="ECO:0000313" key="2">
    <source>
        <dbReference type="Proteomes" id="UP000582837"/>
    </source>
</evidence>
<dbReference type="RefSeq" id="WP_170038642.1">
    <property type="nucleotide sequence ID" value="NZ_JABDTL010000002.1"/>
</dbReference>
<gene>
    <name evidence="1" type="ORF">HNQ61_004897</name>
</gene>
<dbReference type="Proteomes" id="UP000582837">
    <property type="component" value="Unassembled WGS sequence"/>
</dbReference>
<dbReference type="GO" id="GO:0008168">
    <property type="term" value="F:methyltransferase activity"/>
    <property type="evidence" value="ECO:0007669"/>
    <property type="project" value="UniProtKB-KW"/>
</dbReference>
<dbReference type="CDD" id="cd02440">
    <property type="entry name" value="AdoMet_MTases"/>
    <property type="match status" value="1"/>
</dbReference>
<keyword evidence="2" id="KW-1185">Reference proteome</keyword>
<sequence length="220" mass="24140">MTDVEERARRSLGTSGDAIYRMTERAVAARHAGRGTLVDVGCGAGRLWPFLRARFDRYVGVDVVRYDGFPQDGEFHALDLDRGDVPLPDGTGDVVCGVETIEHLENPRAFVRLLVRLAKPGGWVIVTTPNQHSLLSKSTFLLRGEHVHFQDSSYPAHITALLEADLRRIATEAGLAEIAVEYSASGRVPGTGSHWPSLLSNAWPRGFSDNLLLAGRRAER</sequence>
<dbReference type="InterPro" id="IPR029063">
    <property type="entry name" value="SAM-dependent_MTases_sf"/>
</dbReference>
<dbReference type="GO" id="GO:0032259">
    <property type="term" value="P:methylation"/>
    <property type="evidence" value="ECO:0007669"/>
    <property type="project" value="UniProtKB-KW"/>
</dbReference>
<dbReference type="EMBL" id="JACHIA010000022">
    <property type="protein sequence ID" value="MBB6073230.1"/>
    <property type="molecule type" value="Genomic_DNA"/>
</dbReference>
<accession>A0A841H5A4</accession>
<dbReference type="SUPFAM" id="SSF53335">
    <property type="entry name" value="S-adenosyl-L-methionine-dependent methyltransferases"/>
    <property type="match status" value="1"/>
</dbReference>
<comment type="caution">
    <text evidence="1">The sequence shown here is derived from an EMBL/GenBank/DDBJ whole genome shotgun (WGS) entry which is preliminary data.</text>
</comment>
<dbReference type="Gene3D" id="3.40.50.150">
    <property type="entry name" value="Vaccinia Virus protein VP39"/>
    <property type="match status" value="1"/>
</dbReference>
<protein>
    <submittedName>
        <fullName evidence="1">2-polyprenyl-3-methyl-5-hydroxy-6-metoxy-1, 4-benzoquinol methylase</fullName>
    </submittedName>
</protein>
<organism evidence="1 2">
    <name type="scientific">Longimicrobium terrae</name>
    <dbReference type="NCBI Taxonomy" id="1639882"/>
    <lineage>
        <taxon>Bacteria</taxon>
        <taxon>Pseudomonadati</taxon>
        <taxon>Gemmatimonadota</taxon>
        <taxon>Longimicrobiia</taxon>
        <taxon>Longimicrobiales</taxon>
        <taxon>Longimicrobiaceae</taxon>
        <taxon>Longimicrobium</taxon>
    </lineage>
</organism>
<keyword evidence="1" id="KW-0489">Methyltransferase</keyword>
<name>A0A841H5A4_9BACT</name>
<evidence type="ECO:0000313" key="1">
    <source>
        <dbReference type="EMBL" id="MBB6073230.1"/>
    </source>
</evidence>
<dbReference type="Pfam" id="PF13489">
    <property type="entry name" value="Methyltransf_23"/>
    <property type="match status" value="1"/>
</dbReference>